<keyword evidence="2" id="KW-0413">Isomerase</keyword>
<dbReference type="RefSeq" id="WP_377211238.1">
    <property type="nucleotide sequence ID" value="NZ_JBHTJV010000002.1"/>
</dbReference>
<evidence type="ECO:0000259" key="1">
    <source>
        <dbReference type="Pfam" id="PF01261"/>
    </source>
</evidence>
<keyword evidence="3" id="KW-1185">Reference proteome</keyword>
<evidence type="ECO:0000313" key="3">
    <source>
        <dbReference type="Proteomes" id="UP001597101"/>
    </source>
</evidence>
<feature type="domain" description="Xylose isomerase-like TIM barrel" evidence="1">
    <location>
        <begin position="32"/>
        <end position="273"/>
    </location>
</feature>
<protein>
    <submittedName>
        <fullName evidence="2">Sugar phosphate isomerase/epimerase family protein</fullName>
    </submittedName>
</protein>
<dbReference type="Proteomes" id="UP001597101">
    <property type="component" value="Unassembled WGS sequence"/>
</dbReference>
<reference evidence="3" key="1">
    <citation type="journal article" date="2019" name="Int. J. Syst. Evol. Microbiol.">
        <title>The Global Catalogue of Microorganisms (GCM) 10K type strain sequencing project: providing services to taxonomists for standard genome sequencing and annotation.</title>
        <authorList>
            <consortium name="The Broad Institute Genomics Platform"/>
            <consortium name="The Broad Institute Genome Sequencing Center for Infectious Disease"/>
            <person name="Wu L."/>
            <person name="Ma J."/>
        </authorList>
    </citation>
    <scope>NUCLEOTIDE SEQUENCE [LARGE SCALE GENOMIC DNA]</scope>
    <source>
        <strain evidence="3">CCUG 60023</strain>
    </source>
</reference>
<dbReference type="Gene3D" id="3.20.20.150">
    <property type="entry name" value="Divalent-metal-dependent TIM barrel enzymes"/>
    <property type="match status" value="1"/>
</dbReference>
<dbReference type="GO" id="GO:0016853">
    <property type="term" value="F:isomerase activity"/>
    <property type="evidence" value="ECO:0007669"/>
    <property type="project" value="UniProtKB-KW"/>
</dbReference>
<proteinExistence type="predicted"/>
<accession>A0ABW3FBY0</accession>
<dbReference type="InterPro" id="IPR036237">
    <property type="entry name" value="Xyl_isomerase-like_sf"/>
</dbReference>
<comment type="caution">
    <text evidence="2">The sequence shown here is derived from an EMBL/GenBank/DDBJ whole genome shotgun (WGS) entry which is preliminary data.</text>
</comment>
<name>A0ABW3FBY0_9HYPH</name>
<dbReference type="PANTHER" id="PTHR12110:SF21">
    <property type="entry name" value="XYLOSE ISOMERASE-LIKE TIM BARREL DOMAIN-CONTAINING PROTEIN"/>
    <property type="match status" value="1"/>
</dbReference>
<organism evidence="2 3">
    <name type="scientific">Pseudahrensia aquimaris</name>
    <dbReference type="NCBI Taxonomy" id="744461"/>
    <lineage>
        <taxon>Bacteria</taxon>
        <taxon>Pseudomonadati</taxon>
        <taxon>Pseudomonadota</taxon>
        <taxon>Alphaproteobacteria</taxon>
        <taxon>Hyphomicrobiales</taxon>
        <taxon>Ahrensiaceae</taxon>
        <taxon>Pseudahrensia</taxon>
    </lineage>
</organism>
<dbReference type="EMBL" id="JBHTJV010000002">
    <property type="protein sequence ID" value="MFD0915394.1"/>
    <property type="molecule type" value="Genomic_DNA"/>
</dbReference>
<gene>
    <name evidence="2" type="ORF">ACFQ14_03140</name>
</gene>
<dbReference type="SUPFAM" id="SSF51658">
    <property type="entry name" value="Xylose isomerase-like"/>
    <property type="match status" value="1"/>
</dbReference>
<dbReference type="InterPro" id="IPR013022">
    <property type="entry name" value="Xyl_isomerase-like_TIM-brl"/>
</dbReference>
<dbReference type="Pfam" id="PF01261">
    <property type="entry name" value="AP_endonuc_2"/>
    <property type="match status" value="1"/>
</dbReference>
<dbReference type="PANTHER" id="PTHR12110">
    <property type="entry name" value="HYDROXYPYRUVATE ISOMERASE"/>
    <property type="match status" value="1"/>
</dbReference>
<sequence length="304" mass="33378">MGAIFSDADIAPPPKRILWWGNVRGLTYKQRLAFASKHGFDALNISPFDVVALLETGETLSSIKAMADDAGQKLTYLDPIVSWLPDWRPIGAAEEMIPFLEAGLGRELEFAQALGIDRLLTITAFPEGRYNRDEIAQRLYAFADKAASLGMVCVLEAMPMWGLKRFADVVDVWRRIDRPDVKLMFDTWHYCRGGRSDHLISELPSGAIDHVQFADGTAAKPNTMTLFEDCLYHRLPIGEGALPIDDLAKILAAAGHLNSVGPEVFSRIFDELPADQLAAALMPGFENVVSKHCDNLSGVGIGHG</sequence>
<dbReference type="InterPro" id="IPR050312">
    <property type="entry name" value="IolE/XylAMocC-like"/>
</dbReference>
<evidence type="ECO:0000313" key="2">
    <source>
        <dbReference type="EMBL" id="MFD0915394.1"/>
    </source>
</evidence>